<dbReference type="EC" id="2.5.1.3" evidence="2"/>
<dbReference type="InterPro" id="IPR013785">
    <property type="entry name" value="Aldolase_TIM"/>
</dbReference>
<dbReference type="RefSeq" id="WP_167072255.1">
    <property type="nucleotide sequence ID" value="NZ_JAAOZC010000002.1"/>
</dbReference>
<dbReference type="Pfam" id="PF02581">
    <property type="entry name" value="TMP-TENI"/>
    <property type="match status" value="1"/>
</dbReference>
<keyword evidence="2" id="KW-0808">Transferase</keyword>
<dbReference type="Gene3D" id="3.20.20.70">
    <property type="entry name" value="Aldolase class I"/>
    <property type="match status" value="1"/>
</dbReference>
<evidence type="ECO:0000313" key="3">
    <source>
        <dbReference type="Proteomes" id="UP000727456"/>
    </source>
</evidence>
<gene>
    <name evidence="2" type="ORF">FHS31_000983</name>
</gene>
<sequence>MRRRQPLPTLWLMTDERADAGLDAALKRLPRGAGVIFRHYATAERRARYEQVRRIARARGMVLVLAGSPRLAIAWKADGAHGRSRHVRAARRLIRTAPVHGRREMLGVKADLVLLSPLFPTRSHPGGRTLGPVRFGMMAKGRRTIALGGMTEGRFRRLRRLGAYGWAAIDGLTPRLRT</sequence>
<dbReference type="Proteomes" id="UP000727456">
    <property type="component" value="Unassembled WGS sequence"/>
</dbReference>
<protein>
    <submittedName>
        <fullName evidence="2">Thiamine-phosphate pyrophosphorylase</fullName>
        <ecNumber evidence="2">2.5.1.3</ecNumber>
    </submittedName>
</protein>
<dbReference type="CDD" id="cd00564">
    <property type="entry name" value="TMP_TenI"/>
    <property type="match status" value="1"/>
</dbReference>
<dbReference type="InterPro" id="IPR036206">
    <property type="entry name" value="ThiamineP_synth_sf"/>
</dbReference>
<accession>A0ABX0TPC7</accession>
<dbReference type="InterPro" id="IPR022998">
    <property type="entry name" value="ThiamineP_synth_TenI"/>
</dbReference>
<proteinExistence type="predicted"/>
<evidence type="ECO:0000259" key="1">
    <source>
        <dbReference type="Pfam" id="PF02581"/>
    </source>
</evidence>
<dbReference type="EMBL" id="JAAOZC010000002">
    <property type="protein sequence ID" value="NIJ07387.1"/>
    <property type="molecule type" value="Genomic_DNA"/>
</dbReference>
<dbReference type="SUPFAM" id="SSF51391">
    <property type="entry name" value="Thiamin phosphate synthase"/>
    <property type="match status" value="1"/>
</dbReference>
<evidence type="ECO:0000313" key="2">
    <source>
        <dbReference type="EMBL" id="NIJ07387.1"/>
    </source>
</evidence>
<organism evidence="2 3">
    <name type="scientific">Sphingomonas vulcanisoli</name>
    <dbReference type="NCBI Taxonomy" id="1658060"/>
    <lineage>
        <taxon>Bacteria</taxon>
        <taxon>Pseudomonadati</taxon>
        <taxon>Pseudomonadota</taxon>
        <taxon>Alphaproteobacteria</taxon>
        <taxon>Sphingomonadales</taxon>
        <taxon>Sphingomonadaceae</taxon>
        <taxon>Sphingomonas</taxon>
    </lineage>
</organism>
<comment type="caution">
    <text evidence="2">The sequence shown here is derived from an EMBL/GenBank/DDBJ whole genome shotgun (WGS) entry which is preliminary data.</text>
</comment>
<reference evidence="2 3" key="1">
    <citation type="submission" date="2020-03" db="EMBL/GenBank/DDBJ databases">
        <title>Genomic Encyclopedia of Type Strains, Phase III (KMG-III): the genomes of soil and plant-associated and newly described type strains.</title>
        <authorList>
            <person name="Whitman W."/>
        </authorList>
    </citation>
    <scope>NUCLEOTIDE SEQUENCE [LARGE SCALE GENOMIC DNA]</scope>
    <source>
        <strain evidence="2 3">CECT 8804</strain>
    </source>
</reference>
<dbReference type="GO" id="GO:0004789">
    <property type="term" value="F:thiamine-phosphate diphosphorylase activity"/>
    <property type="evidence" value="ECO:0007669"/>
    <property type="project" value="UniProtKB-EC"/>
</dbReference>
<feature type="domain" description="Thiamine phosphate synthase/TenI" evidence="1">
    <location>
        <begin position="20"/>
        <end position="171"/>
    </location>
</feature>
<keyword evidence="3" id="KW-1185">Reference proteome</keyword>
<name>A0ABX0TPC7_9SPHN</name>